<dbReference type="Proteomes" id="UP000008854">
    <property type="component" value="Unassembled WGS sequence"/>
</dbReference>
<dbReference type="InParanoid" id="A0A5K4F6Q2"/>
<name>A0A5K4F6Q2_SCHMA</name>
<sequence>MPLSVHYPNGHSIHMNPNNLTTEMKGNTLSIYLQTDLRNEPVLVEMEIVRK</sequence>
<proteinExistence type="predicted"/>
<accession>A0A5K4F6Q2</accession>
<keyword evidence="1" id="KW-1185">Reference proteome</keyword>
<reference evidence="1" key="1">
    <citation type="journal article" date="2012" name="PLoS Negl. Trop. Dis.">
        <title>A systematically improved high quality genome and transcriptome of the human blood fluke Schistosoma mansoni.</title>
        <authorList>
            <person name="Protasio A.V."/>
            <person name="Tsai I.J."/>
            <person name="Babbage A."/>
            <person name="Nichol S."/>
            <person name="Hunt M."/>
            <person name="Aslett M.A."/>
            <person name="De Silva N."/>
            <person name="Velarde G.S."/>
            <person name="Anderson T.J."/>
            <person name="Clark R.C."/>
            <person name="Davidson C."/>
            <person name="Dillon G.P."/>
            <person name="Holroyd N.E."/>
            <person name="LoVerde P.T."/>
            <person name="Lloyd C."/>
            <person name="McQuillan J."/>
            <person name="Oliveira G."/>
            <person name="Otto T.D."/>
            <person name="Parker-Manuel S.J."/>
            <person name="Quail M.A."/>
            <person name="Wilson R.A."/>
            <person name="Zerlotini A."/>
            <person name="Dunne D.W."/>
            <person name="Berriman M."/>
        </authorList>
    </citation>
    <scope>NUCLEOTIDE SEQUENCE [LARGE SCALE GENOMIC DNA]</scope>
    <source>
        <strain evidence="1">Puerto Rican</strain>
    </source>
</reference>
<evidence type="ECO:0000313" key="1">
    <source>
        <dbReference type="Proteomes" id="UP000008854"/>
    </source>
</evidence>
<protein>
    <submittedName>
        <fullName evidence="2">Glyco_hydro_92 domain-containing protein</fullName>
    </submittedName>
</protein>
<dbReference type="WBParaSite" id="Smp_328950.1">
    <property type="protein sequence ID" value="Smp_328950.1"/>
    <property type="gene ID" value="Smp_328950"/>
</dbReference>
<reference evidence="2" key="2">
    <citation type="submission" date="2019-11" db="UniProtKB">
        <authorList>
            <consortium name="WormBaseParasite"/>
        </authorList>
    </citation>
    <scope>IDENTIFICATION</scope>
    <source>
        <strain evidence="2">Puerto Rican</strain>
    </source>
</reference>
<organism evidence="1 2">
    <name type="scientific">Schistosoma mansoni</name>
    <name type="common">Blood fluke</name>
    <dbReference type="NCBI Taxonomy" id="6183"/>
    <lineage>
        <taxon>Eukaryota</taxon>
        <taxon>Metazoa</taxon>
        <taxon>Spiralia</taxon>
        <taxon>Lophotrochozoa</taxon>
        <taxon>Platyhelminthes</taxon>
        <taxon>Trematoda</taxon>
        <taxon>Digenea</taxon>
        <taxon>Strigeidida</taxon>
        <taxon>Schistosomatoidea</taxon>
        <taxon>Schistosomatidae</taxon>
        <taxon>Schistosoma</taxon>
    </lineage>
</organism>
<evidence type="ECO:0000313" key="2">
    <source>
        <dbReference type="WBParaSite" id="Smp_328950.1"/>
    </source>
</evidence>
<dbReference type="AlphaFoldDB" id="A0A5K4F6Q2"/>